<keyword evidence="6" id="KW-1185">Reference proteome</keyword>
<protein>
    <submittedName>
        <fullName evidence="5">GntR family transcriptional regulator</fullName>
    </submittedName>
</protein>
<dbReference type="Pfam" id="PF00392">
    <property type="entry name" value="GntR"/>
    <property type="match status" value="1"/>
</dbReference>
<dbReference type="PRINTS" id="PR00035">
    <property type="entry name" value="HTHGNTR"/>
</dbReference>
<keyword evidence="2" id="KW-0238">DNA-binding</keyword>
<comment type="caution">
    <text evidence="5">The sequence shown here is derived from an EMBL/GenBank/DDBJ whole genome shotgun (WGS) entry which is preliminary data.</text>
</comment>
<evidence type="ECO:0000313" key="6">
    <source>
        <dbReference type="Proteomes" id="UP001299970"/>
    </source>
</evidence>
<dbReference type="Gene3D" id="1.10.10.10">
    <property type="entry name" value="Winged helix-like DNA-binding domain superfamily/Winged helix DNA-binding domain"/>
    <property type="match status" value="1"/>
</dbReference>
<gene>
    <name evidence="5" type="ORF">MMF94_37535</name>
</gene>
<reference evidence="5 6" key="1">
    <citation type="submission" date="2022-03" db="EMBL/GenBank/DDBJ databases">
        <title>Pseudonocardia alaer sp. nov., a novel actinomycete isolated from reed forest soil.</title>
        <authorList>
            <person name="Wang L."/>
        </authorList>
    </citation>
    <scope>NUCLEOTIDE SEQUENCE [LARGE SCALE GENOMIC DNA]</scope>
    <source>
        <strain evidence="5 6">Y-16303</strain>
    </source>
</reference>
<keyword evidence="1" id="KW-0805">Transcription regulation</keyword>
<evidence type="ECO:0000259" key="4">
    <source>
        <dbReference type="PROSITE" id="PS50949"/>
    </source>
</evidence>
<sequence>MESHEDDHQLLVTPAATADTFDRTTARRAPMMIVDQVRALMRAGLLVAGDRLPSERELGDRFGVSRVTVREALRTLETHGLVTIRVGIHGGAYITAPTGVRVIESIADVLALSVNEAADVVEARQAFELGILPVVCDRADQNDIQDLFAICDRSEAVHSTNGDLGSLSAEFHIRVARASHNAAIELLALSFYSPLLMMSKQAGGPPETGEFRSFVSAVAEKNVRGAATIMNRLLAHGGV</sequence>
<dbReference type="RefSeq" id="WP_241042234.1">
    <property type="nucleotide sequence ID" value="NZ_BAAAJF010000038.1"/>
</dbReference>
<dbReference type="CDD" id="cd07377">
    <property type="entry name" value="WHTH_GntR"/>
    <property type="match status" value="1"/>
</dbReference>
<organism evidence="5 6">
    <name type="scientific">Pseudonocardia alaniniphila</name>
    <dbReference type="NCBI Taxonomy" id="75291"/>
    <lineage>
        <taxon>Bacteria</taxon>
        <taxon>Bacillati</taxon>
        <taxon>Actinomycetota</taxon>
        <taxon>Actinomycetes</taxon>
        <taxon>Pseudonocardiales</taxon>
        <taxon>Pseudonocardiaceae</taxon>
        <taxon>Pseudonocardia</taxon>
    </lineage>
</organism>
<dbReference type="PANTHER" id="PTHR43537">
    <property type="entry name" value="TRANSCRIPTIONAL REGULATOR, GNTR FAMILY"/>
    <property type="match status" value="1"/>
</dbReference>
<dbReference type="PANTHER" id="PTHR43537:SF5">
    <property type="entry name" value="UXU OPERON TRANSCRIPTIONAL REGULATOR"/>
    <property type="match status" value="1"/>
</dbReference>
<keyword evidence="3" id="KW-0804">Transcription</keyword>
<dbReference type="SMART" id="SM00345">
    <property type="entry name" value="HTH_GNTR"/>
    <property type="match status" value="1"/>
</dbReference>
<dbReference type="Proteomes" id="UP001299970">
    <property type="component" value="Unassembled WGS sequence"/>
</dbReference>
<name>A0ABS9TST0_9PSEU</name>
<accession>A0ABS9TST0</accession>
<dbReference type="Pfam" id="PF07729">
    <property type="entry name" value="FCD"/>
    <property type="match status" value="1"/>
</dbReference>
<dbReference type="Gene3D" id="1.20.120.530">
    <property type="entry name" value="GntR ligand-binding domain-like"/>
    <property type="match status" value="1"/>
</dbReference>
<feature type="domain" description="HTH gntR-type" evidence="4">
    <location>
        <begin position="27"/>
        <end position="97"/>
    </location>
</feature>
<dbReference type="SUPFAM" id="SSF48008">
    <property type="entry name" value="GntR ligand-binding domain-like"/>
    <property type="match status" value="1"/>
</dbReference>
<dbReference type="PROSITE" id="PS50949">
    <property type="entry name" value="HTH_GNTR"/>
    <property type="match status" value="1"/>
</dbReference>
<evidence type="ECO:0000256" key="1">
    <source>
        <dbReference type="ARBA" id="ARBA00023015"/>
    </source>
</evidence>
<dbReference type="InterPro" id="IPR000524">
    <property type="entry name" value="Tscrpt_reg_HTH_GntR"/>
</dbReference>
<evidence type="ECO:0000256" key="3">
    <source>
        <dbReference type="ARBA" id="ARBA00023163"/>
    </source>
</evidence>
<proteinExistence type="predicted"/>
<dbReference type="InterPro" id="IPR008920">
    <property type="entry name" value="TF_FadR/GntR_C"/>
</dbReference>
<dbReference type="SMART" id="SM00895">
    <property type="entry name" value="FCD"/>
    <property type="match status" value="1"/>
</dbReference>
<dbReference type="InterPro" id="IPR036390">
    <property type="entry name" value="WH_DNA-bd_sf"/>
</dbReference>
<dbReference type="SUPFAM" id="SSF46785">
    <property type="entry name" value="Winged helix' DNA-binding domain"/>
    <property type="match status" value="1"/>
</dbReference>
<dbReference type="EMBL" id="JAKXMK010000043">
    <property type="protein sequence ID" value="MCH6171428.1"/>
    <property type="molecule type" value="Genomic_DNA"/>
</dbReference>
<evidence type="ECO:0000256" key="2">
    <source>
        <dbReference type="ARBA" id="ARBA00023125"/>
    </source>
</evidence>
<evidence type="ECO:0000313" key="5">
    <source>
        <dbReference type="EMBL" id="MCH6171428.1"/>
    </source>
</evidence>
<dbReference type="InterPro" id="IPR036388">
    <property type="entry name" value="WH-like_DNA-bd_sf"/>
</dbReference>
<dbReference type="InterPro" id="IPR011711">
    <property type="entry name" value="GntR_C"/>
</dbReference>